<feature type="transmembrane region" description="Helical" evidence="1">
    <location>
        <begin position="142"/>
        <end position="166"/>
    </location>
</feature>
<comment type="caution">
    <text evidence="2">The sequence shown here is derived from an EMBL/GenBank/DDBJ whole genome shotgun (WGS) entry which is preliminary data.</text>
</comment>
<protein>
    <submittedName>
        <fullName evidence="2">Uncharacterized protein</fullName>
    </submittedName>
</protein>
<evidence type="ECO:0000313" key="3">
    <source>
        <dbReference type="Proteomes" id="UP001597497"/>
    </source>
</evidence>
<name>A0ABW5R9Z1_9BACL</name>
<reference evidence="3" key="1">
    <citation type="journal article" date="2019" name="Int. J. Syst. Evol. Microbiol.">
        <title>The Global Catalogue of Microorganisms (GCM) 10K type strain sequencing project: providing services to taxonomists for standard genome sequencing and annotation.</title>
        <authorList>
            <consortium name="The Broad Institute Genomics Platform"/>
            <consortium name="The Broad Institute Genome Sequencing Center for Infectious Disease"/>
            <person name="Wu L."/>
            <person name="Ma J."/>
        </authorList>
    </citation>
    <scope>NUCLEOTIDE SEQUENCE [LARGE SCALE GENOMIC DNA]</scope>
    <source>
        <strain evidence="3">KCTC 33676</strain>
    </source>
</reference>
<dbReference type="Proteomes" id="UP001597497">
    <property type="component" value="Unassembled WGS sequence"/>
</dbReference>
<feature type="transmembrane region" description="Helical" evidence="1">
    <location>
        <begin position="62"/>
        <end position="81"/>
    </location>
</feature>
<evidence type="ECO:0000313" key="2">
    <source>
        <dbReference type="EMBL" id="MFD2671570.1"/>
    </source>
</evidence>
<accession>A0ABW5R9Z1</accession>
<dbReference type="RefSeq" id="WP_379929041.1">
    <property type="nucleotide sequence ID" value="NZ_JBHUMM010000012.1"/>
</dbReference>
<organism evidence="2 3">
    <name type="scientific">Marinicrinis sediminis</name>
    <dbReference type="NCBI Taxonomy" id="1652465"/>
    <lineage>
        <taxon>Bacteria</taxon>
        <taxon>Bacillati</taxon>
        <taxon>Bacillota</taxon>
        <taxon>Bacilli</taxon>
        <taxon>Bacillales</taxon>
        <taxon>Paenibacillaceae</taxon>
    </lineage>
</organism>
<proteinExistence type="predicted"/>
<feature type="transmembrane region" description="Helical" evidence="1">
    <location>
        <begin position="115"/>
        <end position="136"/>
    </location>
</feature>
<keyword evidence="1" id="KW-0812">Transmembrane</keyword>
<sequence length="185" mass="21369">MNGTTSKKSHAGHQDLIYQYQLLKRFSYSPLMISSFLLLFLVGEAALLYFSPLSITDWMVDLFTGIVLVLFLQSGVAYVALQRISNDKHNAWGIRTNCSIFWVGYLPRQDIAIRLLLSVQFHQMFVVLLGITLLLPWVATSLLLQCLFVHLWFSLPRIIMLIRCYYHRKDGIVRLSSKDLSYYVS</sequence>
<keyword evidence="3" id="KW-1185">Reference proteome</keyword>
<gene>
    <name evidence="2" type="ORF">ACFSUC_08125</name>
</gene>
<evidence type="ECO:0000256" key="1">
    <source>
        <dbReference type="SAM" id="Phobius"/>
    </source>
</evidence>
<feature type="transmembrane region" description="Helical" evidence="1">
    <location>
        <begin position="31"/>
        <end position="50"/>
    </location>
</feature>
<dbReference type="EMBL" id="JBHUMM010000012">
    <property type="protein sequence ID" value="MFD2671570.1"/>
    <property type="molecule type" value="Genomic_DNA"/>
</dbReference>
<keyword evidence="1" id="KW-0472">Membrane</keyword>
<keyword evidence="1" id="KW-1133">Transmembrane helix</keyword>